<sequence>EMIKILHAQNIPFYAEVVTKVSTFILKKVHEQFLKASNAILENPLQPCSGTFKSSMDLPCAHAIKKLLERNQCLQLTDFHQHWRIQEHQLD</sequence>
<feature type="non-terminal residue" evidence="1">
    <location>
        <position position="1"/>
    </location>
</feature>
<reference evidence="1" key="1">
    <citation type="submission" date="2021-06" db="EMBL/GenBank/DDBJ databases">
        <authorList>
            <person name="Kallberg Y."/>
            <person name="Tangrot J."/>
            <person name="Rosling A."/>
        </authorList>
    </citation>
    <scope>NUCLEOTIDE SEQUENCE</scope>
    <source>
        <strain evidence="1">MA461A</strain>
    </source>
</reference>
<comment type="caution">
    <text evidence="1">The sequence shown here is derived from an EMBL/GenBank/DDBJ whole genome shotgun (WGS) entry which is preliminary data.</text>
</comment>
<dbReference type="Proteomes" id="UP000789920">
    <property type="component" value="Unassembled WGS sequence"/>
</dbReference>
<organism evidence="1 2">
    <name type="scientific">Racocetra persica</name>
    <dbReference type="NCBI Taxonomy" id="160502"/>
    <lineage>
        <taxon>Eukaryota</taxon>
        <taxon>Fungi</taxon>
        <taxon>Fungi incertae sedis</taxon>
        <taxon>Mucoromycota</taxon>
        <taxon>Glomeromycotina</taxon>
        <taxon>Glomeromycetes</taxon>
        <taxon>Diversisporales</taxon>
        <taxon>Gigasporaceae</taxon>
        <taxon>Racocetra</taxon>
    </lineage>
</organism>
<proteinExistence type="predicted"/>
<accession>A0ACA9R834</accession>
<dbReference type="EMBL" id="CAJVQC010045669">
    <property type="protein sequence ID" value="CAG8781695.1"/>
    <property type="molecule type" value="Genomic_DNA"/>
</dbReference>
<evidence type="ECO:0000313" key="2">
    <source>
        <dbReference type="Proteomes" id="UP000789920"/>
    </source>
</evidence>
<name>A0ACA9R834_9GLOM</name>
<protein>
    <submittedName>
        <fullName evidence="1">8393_t:CDS:1</fullName>
    </submittedName>
</protein>
<evidence type="ECO:0000313" key="1">
    <source>
        <dbReference type="EMBL" id="CAG8781695.1"/>
    </source>
</evidence>
<keyword evidence="2" id="KW-1185">Reference proteome</keyword>
<gene>
    <name evidence="1" type="ORF">RPERSI_LOCUS17684</name>
</gene>